<gene>
    <name evidence="1" type="ORF">HYDPIDRAFT_113413</name>
</gene>
<proteinExistence type="predicted"/>
<evidence type="ECO:0000313" key="1">
    <source>
        <dbReference type="EMBL" id="KIJ63407.1"/>
    </source>
</evidence>
<keyword evidence="2" id="KW-1185">Reference proteome</keyword>
<dbReference type="AlphaFoldDB" id="A0A0C9WEJ9"/>
<sequence>MRITTSAQVTFHGGLWRSQIPHYSKRTLGWRVWYKGGACKLIETTHLITSRISQFLPSFTIFASSYTQQDGTGIQPPFSDSPPVYSIERPSPSPILVPSPGKAANEFRVSEHSGPSFELDDIELTTPIRGPTSSRHTTTSHSHIGVWAELDPLTSILINSALDSNHVDIAEAAQMHTNG</sequence>
<dbReference type="HOGENOM" id="CLU_1503637_0_0_1"/>
<dbReference type="EMBL" id="KN839851">
    <property type="protein sequence ID" value="KIJ63407.1"/>
    <property type="molecule type" value="Genomic_DNA"/>
</dbReference>
<reference evidence="1 2" key="1">
    <citation type="submission" date="2014-04" db="EMBL/GenBank/DDBJ databases">
        <title>Evolutionary Origins and Diversification of the Mycorrhizal Mutualists.</title>
        <authorList>
            <consortium name="DOE Joint Genome Institute"/>
            <consortium name="Mycorrhizal Genomics Consortium"/>
            <person name="Kohler A."/>
            <person name="Kuo A."/>
            <person name="Nagy L.G."/>
            <person name="Floudas D."/>
            <person name="Copeland A."/>
            <person name="Barry K.W."/>
            <person name="Cichocki N."/>
            <person name="Veneault-Fourrey C."/>
            <person name="LaButti K."/>
            <person name="Lindquist E.A."/>
            <person name="Lipzen A."/>
            <person name="Lundell T."/>
            <person name="Morin E."/>
            <person name="Murat C."/>
            <person name="Riley R."/>
            <person name="Ohm R."/>
            <person name="Sun H."/>
            <person name="Tunlid A."/>
            <person name="Henrissat B."/>
            <person name="Grigoriev I.V."/>
            <person name="Hibbett D.S."/>
            <person name="Martin F."/>
        </authorList>
    </citation>
    <scope>NUCLEOTIDE SEQUENCE [LARGE SCALE GENOMIC DNA]</scope>
    <source>
        <strain evidence="1 2">MD-312</strain>
    </source>
</reference>
<name>A0A0C9WEJ9_9AGAM</name>
<dbReference type="Proteomes" id="UP000053820">
    <property type="component" value="Unassembled WGS sequence"/>
</dbReference>
<accession>A0A0C9WEJ9</accession>
<evidence type="ECO:0000313" key="2">
    <source>
        <dbReference type="Proteomes" id="UP000053820"/>
    </source>
</evidence>
<organism evidence="1 2">
    <name type="scientific">Hydnomerulius pinastri MD-312</name>
    <dbReference type="NCBI Taxonomy" id="994086"/>
    <lineage>
        <taxon>Eukaryota</taxon>
        <taxon>Fungi</taxon>
        <taxon>Dikarya</taxon>
        <taxon>Basidiomycota</taxon>
        <taxon>Agaricomycotina</taxon>
        <taxon>Agaricomycetes</taxon>
        <taxon>Agaricomycetidae</taxon>
        <taxon>Boletales</taxon>
        <taxon>Boletales incertae sedis</taxon>
        <taxon>Leucogyrophana</taxon>
    </lineage>
</organism>
<protein>
    <submittedName>
        <fullName evidence="1">Uncharacterized protein</fullName>
    </submittedName>
</protein>